<dbReference type="Pfam" id="PF01323">
    <property type="entry name" value="DSBA"/>
    <property type="match status" value="1"/>
</dbReference>
<comment type="caution">
    <text evidence="2">The sequence shown here is derived from an EMBL/GenBank/DDBJ whole genome shotgun (WGS) entry which is preliminary data.</text>
</comment>
<accession>A0A2G1QPE1</accession>
<organism evidence="2 3">
    <name type="scientific">Zhengella mangrovi</name>
    <dbReference type="NCBI Taxonomy" id="1982044"/>
    <lineage>
        <taxon>Bacteria</taxon>
        <taxon>Pseudomonadati</taxon>
        <taxon>Pseudomonadota</taxon>
        <taxon>Alphaproteobacteria</taxon>
        <taxon>Hyphomicrobiales</taxon>
        <taxon>Notoacmeibacteraceae</taxon>
        <taxon>Zhengella</taxon>
    </lineage>
</organism>
<reference evidence="2 3" key="1">
    <citation type="submission" date="2017-10" db="EMBL/GenBank/DDBJ databases">
        <title>Sedimentibacterium mangrovi gen. nov., sp. nov., a novel member of family Phyllobacteriacea isolated from mangrove sediment.</title>
        <authorList>
            <person name="Liao H."/>
            <person name="Tian Y."/>
        </authorList>
    </citation>
    <scope>NUCLEOTIDE SEQUENCE [LARGE SCALE GENOMIC DNA]</scope>
    <source>
        <strain evidence="2 3">X9-2-2</strain>
    </source>
</reference>
<evidence type="ECO:0000313" key="2">
    <source>
        <dbReference type="EMBL" id="PHP67330.1"/>
    </source>
</evidence>
<gene>
    <name evidence="2" type="ORF">CSC94_09830</name>
</gene>
<name>A0A2G1QPE1_9HYPH</name>
<dbReference type="InterPro" id="IPR036249">
    <property type="entry name" value="Thioredoxin-like_sf"/>
</dbReference>
<dbReference type="CDD" id="cd03024">
    <property type="entry name" value="DsbA_FrnE"/>
    <property type="match status" value="1"/>
</dbReference>
<dbReference type="PANTHER" id="PTHR13887">
    <property type="entry name" value="GLUTATHIONE S-TRANSFERASE KAPPA"/>
    <property type="match status" value="1"/>
</dbReference>
<dbReference type="EMBL" id="PDVP01000004">
    <property type="protein sequence ID" value="PHP67330.1"/>
    <property type="molecule type" value="Genomic_DNA"/>
</dbReference>
<feature type="domain" description="DSBA-like thioredoxin" evidence="1">
    <location>
        <begin position="14"/>
        <end position="213"/>
    </location>
</feature>
<dbReference type="AlphaFoldDB" id="A0A2G1QPE1"/>
<dbReference type="PANTHER" id="PTHR13887:SF41">
    <property type="entry name" value="THIOREDOXIN SUPERFAMILY PROTEIN"/>
    <property type="match status" value="1"/>
</dbReference>
<dbReference type="Proteomes" id="UP000221168">
    <property type="component" value="Unassembled WGS sequence"/>
</dbReference>
<dbReference type="Gene3D" id="3.40.30.10">
    <property type="entry name" value="Glutaredoxin"/>
    <property type="match status" value="1"/>
</dbReference>
<dbReference type="SUPFAM" id="SSF52833">
    <property type="entry name" value="Thioredoxin-like"/>
    <property type="match status" value="1"/>
</dbReference>
<evidence type="ECO:0000313" key="3">
    <source>
        <dbReference type="Proteomes" id="UP000221168"/>
    </source>
</evidence>
<proteinExistence type="predicted"/>
<dbReference type="GO" id="GO:0016491">
    <property type="term" value="F:oxidoreductase activity"/>
    <property type="evidence" value="ECO:0007669"/>
    <property type="project" value="InterPro"/>
</dbReference>
<protein>
    <submittedName>
        <fullName evidence="2">Thioredoxin</fullName>
    </submittedName>
</protein>
<dbReference type="InterPro" id="IPR001853">
    <property type="entry name" value="DSBA-like_thioredoxin_dom"/>
</dbReference>
<sequence length="224" mass="24795">MTGQQAERNRTMRVDIVSDVVCPWCAVGYYQLATAARETGTDLEVHWHPFQLNPHVGPEGENLRDHLALKYGTTPEQSDAARDRLTALGAEAGFTFNFNEDTRTWNTFDAHRLIGWAELSGRQHETKLALLKANFTDNRNVSDREVLTEIAGSVGLDGKEARAMLDSEAYGAELQAALEFWRGRGISGVPSMIFLGRHLVTGAQGIETYRSILDQLTAMAKEAS</sequence>
<evidence type="ECO:0000259" key="1">
    <source>
        <dbReference type="Pfam" id="PF01323"/>
    </source>
</evidence>
<keyword evidence="3" id="KW-1185">Reference proteome</keyword>
<dbReference type="OrthoDB" id="9799122at2"/>